<feature type="region of interest" description="Disordered" evidence="1">
    <location>
        <begin position="1"/>
        <end position="124"/>
    </location>
</feature>
<feature type="compositionally biased region" description="Low complexity" evidence="1">
    <location>
        <begin position="31"/>
        <end position="41"/>
    </location>
</feature>
<name>A0A6A5X1L3_9PLEO</name>
<evidence type="ECO:0000256" key="1">
    <source>
        <dbReference type="SAM" id="MobiDB-lite"/>
    </source>
</evidence>
<organism evidence="2 3">
    <name type="scientific">Amniculicola lignicola CBS 123094</name>
    <dbReference type="NCBI Taxonomy" id="1392246"/>
    <lineage>
        <taxon>Eukaryota</taxon>
        <taxon>Fungi</taxon>
        <taxon>Dikarya</taxon>
        <taxon>Ascomycota</taxon>
        <taxon>Pezizomycotina</taxon>
        <taxon>Dothideomycetes</taxon>
        <taxon>Pleosporomycetidae</taxon>
        <taxon>Pleosporales</taxon>
        <taxon>Amniculicolaceae</taxon>
        <taxon>Amniculicola</taxon>
    </lineage>
</organism>
<accession>A0A6A5X1L3</accession>
<evidence type="ECO:0000313" key="2">
    <source>
        <dbReference type="EMBL" id="KAF2006981.1"/>
    </source>
</evidence>
<reference evidence="2" key="1">
    <citation type="journal article" date="2020" name="Stud. Mycol.">
        <title>101 Dothideomycetes genomes: a test case for predicting lifestyles and emergence of pathogens.</title>
        <authorList>
            <person name="Haridas S."/>
            <person name="Albert R."/>
            <person name="Binder M."/>
            <person name="Bloem J."/>
            <person name="Labutti K."/>
            <person name="Salamov A."/>
            <person name="Andreopoulos B."/>
            <person name="Baker S."/>
            <person name="Barry K."/>
            <person name="Bills G."/>
            <person name="Bluhm B."/>
            <person name="Cannon C."/>
            <person name="Castanera R."/>
            <person name="Culley D."/>
            <person name="Daum C."/>
            <person name="Ezra D."/>
            <person name="Gonzalez J."/>
            <person name="Henrissat B."/>
            <person name="Kuo A."/>
            <person name="Liang C."/>
            <person name="Lipzen A."/>
            <person name="Lutzoni F."/>
            <person name="Magnuson J."/>
            <person name="Mondo S."/>
            <person name="Nolan M."/>
            <person name="Ohm R."/>
            <person name="Pangilinan J."/>
            <person name="Park H.-J."/>
            <person name="Ramirez L."/>
            <person name="Alfaro M."/>
            <person name="Sun H."/>
            <person name="Tritt A."/>
            <person name="Yoshinaga Y."/>
            <person name="Zwiers L.-H."/>
            <person name="Turgeon B."/>
            <person name="Goodwin S."/>
            <person name="Spatafora J."/>
            <person name="Crous P."/>
            <person name="Grigoriev I."/>
        </authorList>
    </citation>
    <scope>NUCLEOTIDE SEQUENCE</scope>
    <source>
        <strain evidence="2">CBS 123094</strain>
    </source>
</reference>
<dbReference type="EMBL" id="ML977558">
    <property type="protein sequence ID" value="KAF2006981.1"/>
    <property type="molecule type" value="Genomic_DNA"/>
</dbReference>
<gene>
    <name evidence="2" type="ORF">P154DRAFT_569681</name>
</gene>
<dbReference type="AlphaFoldDB" id="A0A6A5X1L3"/>
<dbReference type="Proteomes" id="UP000799779">
    <property type="component" value="Unassembled WGS sequence"/>
</dbReference>
<proteinExistence type="predicted"/>
<evidence type="ECO:0000313" key="3">
    <source>
        <dbReference type="Proteomes" id="UP000799779"/>
    </source>
</evidence>
<protein>
    <submittedName>
        <fullName evidence="2">Uncharacterized protein</fullName>
    </submittedName>
</protein>
<feature type="compositionally biased region" description="Basic residues" evidence="1">
    <location>
        <begin position="42"/>
        <end position="54"/>
    </location>
</feature>
<keyword evidence="3" id="KW-1185">Reference proteome</keyword>
<sequence>MRWPAPSDRGRPAPLQPALGSKAPPSTTREPAAPVAVASARRLSHAHSRPRSRAPGHSQRPRASARLTPPRPITVRAGTGPRDERLSRSPAIEKSLHRRAARPPARGGCIDTPPRRQQPPLHPP</sequence>